<reference evidence="1" key="1">
    <citation type="submission" date="2020-06" db="EMBL/GenBank/DDBJ databases">
        <authorList>
            <person name="Onetto C."/>
        </authorList>
    </citation>
    <scope>NUCLEOTIDE SEQUENCE</scope>
</reference>
<evidence type="ECO:0000313" key="2">
    <source>
        <dbReference type="Proteomes" id="UP000716446"/>
    </source>
</evidence>
<organism evidence="1 2">
    <name type="scientific">Aureobasidium vineae</name>
    <dbReference type="NCBI Taxonomy" id="2773715"/>
    <lineage>
        <taxon>Eukaryota</taxon>
        <taxon>Fungi</taxon>
        <taxon>Dikarya</taxon>
        <taxon>Ascomycota</taxon>
        <taxon>Pezizomycotina</taxon>
        <taxon>Dothideomycetes</taxon>
        <taxon>Dothideomycetidae</taxon>
        <taxon>Dothideales</taxon>
        <taxon>Saccotheciaceae</taxon>
        <taxon>Aureobasidium</taxon>
    </lineage>
</organism>
<dbReference type="Proteomes" id="UP000716446">
    <property type="component" value="Unassembled WGS sequence"/>
</dbReference>
<sequence>MANDAAHIVVLPADVLDMIVANCQDGDLSNLRLSCRILGSSSTRPFGRRCLAHLRLIFTELSLQGLVGITAHPVFGSSVRSISSGTYRLTGLKHFKLSSVSGDHASDLIVKKRLAKKQQTFNRSGDQLVMLTTALQNLKLHGGPGIGLRTHDDSMKGKD</sequence>
<proteinExistence type="predicted"/>
<evidence type="ECO:0008006" key="3">
    <source>
        <dbReference type="Google" id="ProtNLM"/>
    </source>
</evidence>
<dbReference type="EMBL" id="CAIJEN010000002">
    <property type="protein sequence ID" value="CAD0082899.1"/>
    <property type="molecule type" value="Genomic_DNA"/>
</dbReference>
<name>A0A9N8P625_9PEZI</name>
<gene>
    <name evidence="1" type="ORF">AWRI4619_LOCUS1466</name>
</gene>
<evidence type="ECO:0000313" key="1">
    <source>
        <dbReference type="EMBL" id="CAD0082899.1"/>
    </source>
</evidence>
<dbReference type="AlphaFoldDB" id="A0A9N8P625"/>
<keyword evidence="2" id="KW-1185">Reference proteome</keyword>
<protein>
    <recommendedName>
        <fullName evidence="3">F-box domain-containing protein</fullName>
    </recommendedName>
</protein>
<accession>A0A9N8P625</accession>
<comment type="caution">
    <text evidence="1">The sequence shown here is derived from an EMBL/GenBank/DDBJ whole genome shotgun (WGS) entry which is preliminary data.</text>
</comment>